<comment type="caution">
    <text evidence="2">The sequence shown here is derived from an EMBL/GenBank/DDBJ whole genome shotgun (WGS) entry which is preliminary data.</text>
</comment>
<accession>A0AB34TB30</accession>
<feature type="region of interest" description="Disordered" evidence="1">
    <location>
        <begin position="1"/>
        <end position="36"/>
    </location>
</feature>
<sequence length="112" mass="11605">MSDDTTDETTEYGYDDADQPLPDSMPGNEPAPHASNPMRTWVRAALIRALKTMAQAAIGVLGTGAIGLMQADWANVLSVALMGGVLSLLTSIAGIPEVDDGESLATITDSAD</sequence>
<dbReference type="InterPro" id="IPR020109">
    <property type="entry name" value="Holin_r1t"/>
</dbReference>
<reference evidence="2 3" key="1">
    <citation type="journal article" date="2015" name="Int J Genomics">
        <title>Comparative Genomics Revealed Genetic Diversity and Species/Strain-Level Differences in Carbohydrate Metabolism of Three Probiotic Bifidobacterial Species.</title>
        <authorList>
            <person name="Odamaki T."/>
            <person name="Horigome A."/>
            <person name="Sugahara H."/>
            <person name="Hashikura N."/>
            <person name="Minami J."/>
            <person name="Xiao J.Z."/>
            <person name="Abe F."/>
        </authorList>
    </citation>
    <scope>NUCLEOTIDE SEQUENCE [LARGE SCALE GENOMIC DNA]</scope>
    <source>
        <strain evidence="2 3">MCC 0483</strain>
    </source>
</reference>
<evidence type="ECO:0000256" key="1">
    <source>
        <dbReference type="SAM" id="MobiDB-lite"/>
    </source>
</evidence>
<feature type="compositionally biased region" description="Acidic residues" evidence="1">
    <location>
        <begin position="1"/>
        <end position="18"/>
    </location>
</feature>
<name>A0AB34TB30_9BIFI</name>
<dbReference type="Pfam" id="PF16945">
    <property type="entry name" value="Phage_r1t_holin"/>
    <property type="match status" value="1"/>
</dbReference>
<gene>
    <name evidence="2" type="ORF">BAAM0483_01285</name>
</gene>
<dbReference type="RefSeq" id="WP_241486697.1">
    <property type="nucleotide sequence ID" value="NZ_AWFK01000003.1"/>
</dbReference>
<dbReference type="Proteomes" id="UP000037239">
    <property type="component" value="Unassembled WGS sequence"/>
</dbReference>
<dbReference type="AlphaFoldDB" id="A0AB34TB30"/>
<dbReference type="EMBL" id="AWFK01000003">
    <property type="protein sequence ID" value="KOA51606.1"/>
    <property type="molecule type" value="Genomic_DNA"/>
</dbReference>
<proteinExistence type="predicted"/>
<evidence type="ECO:0000313" key="2">
    <source>
        <dbReference type="EMBL" id="KOA51606.1"/>
    </source>
</evidence>
<evidence type="ECO:0000313" key="3">
    <source>
        <dbReference type="Proteomes" id="UP000037239"/>
    </source>
</evidence>
<organism evidence="2 3">
    <name type="scientific">Bifidobacterium animalis subsp. animalis MCC 0483</name>
    <dbReference type="NCBI Taxonomy" id="1365955"/>
    <lineage>
        <taxon>Bacteria</taxon>
        <taxon>Bacillati</taxon>
        <taxon>Actinomycetota</taxon>
        <taxon>Actinomycetes</taxon>
        <taxon>Bifidobacteriales</taxon>
        <taxon>Bifidobacteriaceae</taxon>
        <taxon>Bifidobacterium</taxon>
    </lineage>
</organism>
<protein>
    <submittedName>
        <fullName evidence="2">Holin</fullName>
    </submittedName>
</protein>